<dbReference type="AlphaFoldDB" id="A0A644W660"/>
<sequence length="116" mass="13026">MLQDEVLLNQRHPTPHLHNLPHHIRKTDHPAIHPRRCILPIPTLCRVGSFEDHLPPAIVDHHAEHTHSSVINYRTEGVVQAVVVGGEGVGSTYRKVLIVIKITLLLVSGLYRILDT</sequence>
<protein>
    <submittedName>
        <fullName evidence="1">Uncharacterized protein</fullName>
    </submittedName>
</protein>
<gene>
    <name evidence="1" type="ORF">SDC9_45282</name>
</gene>
<organism evidence="1">
    <name type="scientific">bioreactor metagenome</name>
    <dbReference type="NCBI Taxonomy" id="1076179"/>
    <lineage>
        <taxon>unclassified sequences</taxon>
        <taxon>metagenomes</taxon>
        <taxon>ecological metagenomes</taxon>
    </lineage>
</organism>
<accession>A0A644W660</accession>
<comment type="caution">
    <text evidence="1">The sequence shown here is derived from an EMBL/GenBank/DDBJ whole genome shotgun (WGS) entry which is preliminary data.</text>
</comment>
<name>A0A644W660_9ZZZZ</name>
<reference evidence="1" key="1">
    <citation type="submission" date="2019-08" db="EMBL/GenBank/DDBJ databases">
        <authorList>
            <person name="Kucharzyk K."/>
            <person name="Murdoch R.W."/>
            <person name="Higgins S."/>
            <person name="Loffler F."/>
        </authorList>
    </citation>
    <scope>NUCLEOTIDE SEQUENCE</scope>
</reference>
<proteinExistence type="predicted"/>
<dbReference type="EMBL" id="VSSQ01000644">
    <property type="protein sequence ID" value="MPL99067.1"/>
    <property type="molecule type" value="Genomic_DNA"/>
</dbReference>
<evidence type="ECO:0000313" key="1">
    <source>
        <dbReference type="EMBL" id="MPL99067.1"/>
    </source>
</evidence>